<accession>A0A1H2KGY9</accession>
<evidence type="ECO:0000313" key="3">
    <source>
        <dbReference type="EMBL" id="SDU67595.1"/>
    </source>
</evidence>
<dbReference type="STRING" id="419479.SAMN04488563_3789"/>
<gene>
    <name evidence="3" type="ORF">SAMN04488563_3789</name>
</gene>
<feature type="signal peptide" evidence="2">
    <location>
        <begin position="1"/>
        <end position="33"/>
    </location>
</feature>
<keyword evidence="4" id="KW-1185">Reference proteome</keyword>
<feature type="region of interest" description="Disordered" evidence="1">
    <location>
        <begin position="35"/>
        <end position="66"/>
    </location>
</feature>
<feature type="chain" id="PRO_5009278415" description="LppX_LprAFG lipoprotein" evidence="2">
    <location>
        <begin position="34"/>
        <end position="311"/>
    </location>
</feature>
<sequence>MIANQVISRIPGRSARLLLGLAALVAVAVAASACGSGSGQEDSATDGEASSDESSTSPPAVTQTQSVVPWDDVATHLATRRGSYRKFTEIRVGGVTATIRESVEFDLDASYLDRTLTIPAGLVPEDSVPGGLGNGMLQFVYTDSVTIMRNAALRDACGTDWVDVTDFSSDSVLAPAFQATDLRVAEPLGVLNHVSGEPRHVATSPDGSHYEVAIPAARLSPQGGFLDAPDAMSAMADIETIADVLLPADSGPLQVTIDLTDVLEAAAGEDIPEGDGMTVTWIVPVSDERPFDIRLPPEIADATCIDQDREA</sequence>
<dbReference type="RefSeq" id="WP_046772371.1">
    <property type="nucleotide sequence ID" value="NZ_LT629791.1"/>
</dbReference>
<name>A0A1H2KGY9_9ACTN</name>
<evidence type="ECO:0000256" key="2">
    <source>
        <dbReference type="SAM" id="SignalP"/>
    </source>
</evidence>
<evidence type="ECO:0000313" key="4">
    <source>
        <dbReference type="Proteomes" id="UP000182977"/>
    </source>
</evidence>
<organism evidence="3 4">
    <name type="scientific">Jiangella alkaliphila</name>
    <dbReference type="NCBI Taxonomy" id="419479"/>
    <lineage>
        <taxon>Bacteria</taxon>
        <taxon>Bacillati</taxon>
        <taxon>Actinomycetota</taxon>
        <taxon>Actinomycetes</taxon>
        <taxon>Jiangellales</taxon>
        <taxon>Jiangellaceae</taxon>
        <taxon>Jiangella</taxon>
    </lineage>
</organism>
<reference evidence="4" key="1">
    <citation type="submission" date="2016-10" db="EMBL/GenBank/DDBJ databases">
        <authorList>
            <person name="Varghese N."/>
            <person name="Submissions S."/>
        </authorList>
    </citation>
    <scope>NUCLEOTIDE SEQUENCE [LARGE SCALE GENOMIC DNA]</scope>
    <source>
        <strain evidence="4">DSM 45079</strain>
    </source>
</reference>
<dbReference type="EMBL" id="LT629791">
    <property type="protein sequence ID" value="SDU67595.1"/>
    <property type="molecule type" value="Genomic_DNA"/>
</dbReference>
<protein>
    <recommendedName>
        <fullName evidence="5">LppX_LprAFG lipoprotein</fullName>
    </recommendedName>
</protein>
<evidence type="ECO:0000256" key="1">
    <source>
        <dbReference type="SAM" id="MobiDB-lite"/>
    </source>
</evidence>
<dbReference type="AlphaFoldDB" id="A0A1H2KGY9"/>
<feature type="compositionally biased region" description="Polar residues" evidence="1">
    <location>
        <begin position="52"/>
        <end position="66"/>
    </location>
</feature>
<dbReference type="Proteomes" id="UP000182977">
    <property type="component" value="Chromosome I"/>
</dbReference>
<evidence type="ECO:0008006" key="5">
    <source>
        <dbReference type="Google" id="ProtNLM"/>
    </source>
</evidence>
<proteinExistence type="predicted"/>
<keyword evidence="2" id="KW-0732">Signal</keyword>